<dbReference type="EMBL" id="BMTD01000009">
    <property type="protein sequence ID" value="GGV02878.1"/>
    <property type="molecule type" value="Genomic_DNA"/>
</dbReference>
<protein>
    <submittedName>
        <fullName evidence="1">Uncharacterized protein</fullName>
    </submittedName>
</protein>
<keyword evidence="2" id="KW-1185">Reference proteome</keyword>
<organism evidence="1 2">
    <name type="scientific">Streptomyces filipinensis</name>
    <dbReference type="NCBI Taxonomy" id="66887"/>
    <lineage>
        <taxon>Bacteria</taxon>
        <taxon>Bacillati</taxon>
        <taxon>Actinomycetota</taxon>
        <taxon>Actinomycetes</taxon>
        <taxon>Kitasatosporales</taxon>
        <taxon>Streptomycetaceae</taxon>
        <taxon>Streptomyces</taxon>
    </lineage>
</organism>
<evidence type="ECO:0000313" key="2">
    <source>
        <dbReference type="Proteomes" id="UP000618795"/>
    </source>
</evidence>
<proteinExistence type="predicted"/>
<dbReference type="AlphaFoldDB" id="A0A918ICY0"/>
<sequence>MPGTVLLLAASPVGRGRLVNAAGVLPVLAAVAPAVLSGADTAHVVELADPLEPQAVLTRLRAAAAAPGPLTVYIAGQLQLDRRQRLLHLALARTTAATVRYTGLPWHWVREELRLRSAADTALVLDLHADGEAWRYVAEHGLDCGPHSTVHGRVAAAGGRRGPAEPAYMKAVATLLRSGRRPPLAALHEQALVRIGGAGAGRDLVLAVAGGAAARPPSAHPPVRHDRPRPDAALRTGPHVHAATGTGQDPHAAISAAVRDGRHVDADGFAARHEQLAVRAHGSASDEALHWAEVRADLAMFAGDPVRSCRAWLAVARTRLGAGQTVDSPAVEAAVDRAHHQWGRITDAAAARELGSALAELRLRVPGRQSGALENVQQHLRQLQAAP</sequence>
<dbReference type="Proteomes" id="UP000618795">
    <property type="component" value="Unassembled WGS sequence"/>
</dbReference>
<reference evidence="1" key="1">
    <citation type="journal article" date="2014" name="Int. J. Syst. Evol. Microbiol.">
        <title>Complete genome sequence of Corynebacterium casei LMG S-19264T (=DSM 44701T), isolated from a smear-ripened cheese.</title>
        <authorList>
            <consortium name="US DOE Joint Genome Institute (JGI-PGF)"/>
            <person name="Walter F."/>
            <person name="Albersmeier A."/>
            <person name="Kalinowski J."/>
            <person name="Ruckert C."/>
        </authorList>
    </citation>
    <scope>NUCLEOTIDE SEQUENCE</scope>
    <source>
        <strain evidence="1">JCM 4369</strain>
    </source>
</reference>
<name>A0A918ICY0_9ACTN</name>
<gene>
    <name evidence="1" type="ORF">GCM10010260_44740</name>
</gene>
<comment type="caution">
    <text evidence="1">The sequence shown here is derived from an EMBL/GenBank/DDBJ whole genome shotgun (WGS) entry which is preliminary data.</text>
</comment>
<accession>A0A918ICY0</accession>
<reference evidence="1" key="2">
    <citation type="submission" date="2020-09" db="EMBL/GenBank/DDBJ databases">
        <authorList>
            <person name="Sun Q."/>
            <person name="Ohkuma M."/>
        </authorList>
    </citation>
    <scope>NUCLEOTIDE SEQUENCE</scope>
    <source>
        <strain evidence="1">JCM 4369</strain>
    </source>
</reference>
<evidence type="ECO:0000313" key="1">
    <source>
        <dbReference type="EMBL" id="GGV02878.1"/>
    </source>
</evidence>
<dbReference type="RefSeq" id="WP_191875266.1">
    <property type="nucleotide sequence ID" value="NZ_BMTD01000009.1"/>
</dbReference>